<keyword evidence="5" id="KW-0456">Lyase</keyword>
<dbReference type="InterPro" id="IPR001533">
    <property type="entry name" value="Pterin_deHydtase"/>
</dbReference>
<evidence type="ECO:0000256" key="3">
    <source>
        <dbReference type="ARBA" id="ARBA00013252"/>
    </source>
</evidence>
<comment type="catalytic activity">
    <reaction evidence="1">
        <text>(4aS,6R)-4a-hydroxy-L-erythro-5,6,7,8-tetrahydrobiopterin = (6R)-L-erythro-6,7-dihydrobiopterin + H2O</text>
        <dbReference type="Rhea" id="RHEA:11920"/>
        <dbReference type="ChEBI" id="CHEBI:15377"/>
        <dbReference type="ChEBI" id="CHEBI:15642"/>
        <dbReference type="ChEBI" id="CHEBI:43120"/>
        <dbReference type="EC" id="4.2.1.96"/>
    </reaction>
</comment>
<dbReference type="Proteomes" id="UP001499993">
    <property type="component" value="Unassembled WGS sequence"/>
</dbReference>
<gene>
    <name evidence="6" type="ORF">GCM10023224_36490</name>
</gene>
<evidence type="ECO:0000256" key="4">
    <source>
        <dbReference type="ARBA" id="ARBA00021735"/>
    </source>
</evidence>
<comment type="caution">
    <text evidence="6">The sequence shown here is derived from an EMBL/GenBank/DDBJ whole genome shotgun (WGS) entry which is preliminary data.</text>
</comment>
<evidence type="ECO:0000256" key="2">
    <source>
        <dbReference type="ARBA" id="ARBA00006472"/>
    </source>
</evidence>
<dbReference type="Pfam" id="PF10025">
    <property type="entry name" value="DUF2267"/>
    <property type="match status" value="1"/>
</dbReference>
<evidence type="ECO:0000313" key="6">
    <source>
        <dbReference type="EMBL" id="GAA4949105.1"/>
    </source>
</evidence>
<evidence type="ECO:0000256" key="5">
    <source>
        <dbReference type="ARBA" id="ARBA00023239"/>
    </source>
</evidence>
<dbReference type="Gene3D" id="3.30.1360.20">
    <property type="entry name" value="Transcriptional coactivator/pterin dehydratase"/>
    <property type="match status" value="1"/>
</dbReference>
<name>A0ABP9GP06_9ACTN</name>
<dbReference type="Gene3D" id="1.10.490.110">
    <property type="entry name" value="Uncharacterized conserved protein DUF2267"/>
    <property type="match status" value="1"/>
</dbReference>
<dbReference type="InterPro" id="IPR038282">
    <property type="entry name" value="DUF2267_sf"/>
</dbReference>
<dbReference type="RefSeq" id="WP_345557686.1">
    <property type="nucleotide sequence ID" value="NZ_BAABIK010000021.1"/>
</dbReference>
<dbReference type="InterPro" id="IPR018727">
    <property type="entry name" value="DUF2267"/>
</dbReference>
<dbReference type="SUPFAM" id="SSF55248">
    <property type="entry name" value="PCD-like"/>
    <property type="match status" value="1"/>
</dbReference>
<proteinExistence type="inferred from homology"/>
<dbReference type="Pfam" id="PF01329">
    <property type="entry name" value="Pterin_4a"/>
    <property type="match status" value="1"/>
</dbReference>
<evidence type="ECO:0000256" key="1">
    <source>
        <dbReference type="ARBA" id="ARBA00001554"/>
    </source>
</evidence>
<comment type="similarity">
    <text evidence="2">Belongs to the pterin-4-alpha-carbinolamine dehydratase family.</text>
</comment>
<reference evidence="7" key="1">
    <citation type="journal article" date="2019" name="Int. J. Syst. Evol. Microbiol.">
        <title>The Global Catalogue of Microorganisms (GCM) 10K type strain sequencing project: providing services to taxonomists for standard genome sequencing and annotation.</title>
        <authorList>
            <consortium name="The Broad Institute Genomics Platform"/>
            <consortium name="The Broad Institute Genome Sequencing Center for Infectious Disease"/>
            <person name="Wu L."/>
            <person name="Ma J."/>
        </authorList>
    </citation>
    <scope>NUCLEOTIDE SEQUENCE [LARGE SCALE GENOMIC DNA]</scope>
    <source>
        <strain evidence="7">JCM 18123</strain>
    </source>
</reference>
<organism evidence="6 7">
    <name type="scientific">Streptomonospora halophila</name>
    <dbReference type="NCBI Taxonomy" id="427369"/>
    <lineage>
        <taxon>Bacteria</taxon>
        <taxon>Bacillati</taxon>
        <taxon>Actinomycetota</taxon>
        <taxon>Actinomycetes</taxon>
        <taxon>Streptosporangiales</taxon>
        <taxon>Nocardiopsidaceae</taxon>
        <taxon>Streptomonospora</taxon>
    </lineage>
</organism>
<sequence>MVAHQQLVERVAAHGEVGDTDRAGRAIRAVVPSIARRLDEDTRRELHDSLPDSLWVEPPHAHDPEIERVERASGTSGIAQQVAGELGCVPEEGLHLARVVLAEIARSEPGVSAGLAAALPEDLALWAADPAGAQGSADTGITGGPSRLDKETLDAALGRLPEWEGGTEGLSRTVRIPADRLPPLLSRIDRISGQTGHRAHHSRTADGIRFTVRTASVDAVTTADIDLAERIDQAVAEVGSGG</sequence>
<protein>
    <recommendedName>
        <fullName evidence="4">Putative pterin-4-alpha-carbinolamine dehydratase</fullName>
        <ecNumber evidence="3">4.2.1.96</ecNumber>
    </recommendedName>
</protein>
<accession>A0ABP9GP06</accession>
<dbReference type="InterPro" id="IPR036428">
    <property type="entry name" value="PCD_sf"/>
</dbReference>
<keyword evidence="7" id="KW-1185">Reference proteome</keyword>
<dbReference type="EMBL" id="BAABIK010000021">
    <property type="protein sequence ID" value="GAA4949105.1"/>
    <property type="molecule type" value="Genomic_DNA"/>
</dbReference>
<dbReference type="EC" id="4.2.1.96" evidence="3"/>
<evidence type="ECO:0000313" key="7">
    <source>
        <dbReference type="Proteomes" id="UP001499993"/>
    </source>
</evidence>